<dbReference type="SMART" id="SM00382">
    <property type="entry name" value="AAA"/>
    <property type="match status" value="1"/>
</dbReference>
<gene>
    <name evidence="8" type="ORF">E2N92_03960</name>
</gene>
<dbReference type="InterPro" id="IPR003593">
    <property type="entry name" value="AAA+_ATPase"/>
</dbReference>
<evidence type="ECO:0000259" key="7">
    <source>
        <dbReference type="SMART" id="SM01074"/>
    </source>
</evidence>
<dbReference type="InterPro" id="IPR055237">
    <property type="entry name" value="Cdc6_lid"/>
</dbReference>
<keyword evidence="2 5" id="KW-0235">DNA replication</keyword>
<proteinExistence type="inferred from homology"/>
<dbReference type="GO" id="GO:0006260">
    <property type="term" value="P:DNA replication"/>
    <property type="evidence" value="ECO:0007669"/>
    <property type="project" value="UniProtKB-UniRule"/>
</dbReference>
<dbReference type="HAMAP" id="MF_01407">
    <property type="entry name" value="ORC1_type_DNA_replic_protein"/>
    <property type="match status" value="1"/>
</dbReference>
<dbReference type="EMBL" id="CP037968">
    <property type="protein sequence ID" value="QYZ78637.1"/>
    <property type="molecule type" value="Genomic_DNA"/>
</dbReference>
<dbReference type="RefSeq" id="WP_220682400.1">
    <property type="nucleotide sequence ID" value="NZ_CP037968.1"/>
</dbReference>
<dbReference type="NCBIfam" id="NF001624">
    <property type="entry name" value="PRK00411.1-2"/>
    <property type="match status" value="1"/>
</dbReference>
<dbReference type="Pfam" id="PF09079">
    <property type="entry name" value="WHD_Cdc6"/>
    <property type="match status" value="1"/>
</dbReference>
<dbReference type="SUPFAM" id="SSF52540">
    <property type="entry name" value="P-loop containing nucleoside triphosphate hydrolases"/>
    <property type="match status" value="1"/>
</dbReference>
<dbReference type="InterPro" id="IPR014277">
    <property type="entry name" value="Orc1/Cdc6_arc"/>
</dbReference>
<evidence type="ECO:0000313" key="8">
    <source>
        <dbReference type="EMBL" id="QYZ78637.1"/>
    </source>
</evidence>
<dbReference type="Gene3D" id="1.10.8.60">
    <property type="match status" value="1"/>
</dbReference>
<feature type="binding site" evidence="5">
    <location>
        <begin position="62"/>
        <end position="66"/>
    </location>
    <ligand>
        <name>ATP</name>
        <dbReference type="ChEBI" id="CHEBI:30616"/>
    </ligand>
</feature>
<dbReference type="InterPro" id="IPR050311">
    <property type="entry name" value="ORC1/CDC6"/>
</dbReference>
<comment type="similarity">
    <text evidence="1 5">Belongs to the CDC6/cdc18 family.</text>
</comment>
<dbReference type="InterPro" id="IPR015163">
    <property type="entry name" value="Cdc6_C"/>
</dbReference>
<dbReference type="NCBIfam" id="TIGR02928">
    <property type="entry name" value="orc1/cdc6 family replication initiation protein"/>
    <property type="match status" value="1"/>
</dbReference>
<sequence length="399" mass="43800">MTPRYLMADQALFRDPSLFETHHLPEVFNYRDAQLKDLAFALRPTLYGARPLNTLLQGPPGTGKTTAVRRLFAEVEETTPQVVPILVSCLGKRTTYAVLSQIYLTLFNHSPPSHGPSSSRILSEIGDNLARRGAVLVVCLDDANHLVQKRVLNDVLIRILRLHEFYPGARTGVVMTDSSMDLPLHHILDPSTWSSLQASTISFPPYSADEVRSILADRVRAGVYPGVVPPAVLDDVAERTVGTADLRIGMDLMKGAVHHAERAGQKTVTVGDVETVFAVVMRTRLASTVQTLTPTEQSVLAVLAGMADRREETTSGRVYEAVTAVEPMSYTMFHERVQRLEGLRLVRTRRRKKGQGRTREIVVREGVSDAVSAGSSGESMNGCIGVADDEKRRYETGGG</sequence>
<reference evidence="8" key="1">
    <citation type="journal article" date="2005" name="Int. J. Syst. Evol. Microbiol.">
        <title>Methanofollis formosanus sp. nov., isolated from a fish pond.</title>
        <authorList>
            <person name="Wu S.Y."/>
            <person name="Chen S.C."/>
            <person name="Lai M.C."/>
        </authorList>
    </citation>
    <scope>NUCLEOTIDE SEQUENCE</scope>
    <source>
        <strain evidence="8">ML15</strain>
    </source>
</reference>
<dbReference type="Pfam" id="PF13401">
    <property type="entry name" value="AAA_22"/>
    <property type="match status" value="1"/>
</dbReference>
<keyword evidence="9" id="KW-1185">Reference proteome</keyword>
<evidence type="ECO:0000256" key="3">
    <source>
        <dbReference type="ARBA" id="ARBA00022741"/>
    </source>
</evidence>
<accession>A0A8G0ZZV0</accession>
<feature type="binding site" evidence="5">
    <location>
        <position position="206"/>
    </location>
    <ligand>
        <name>ATP</name>
        <dbReference type="ChEBI" id="CHEBI:30616"/>
    </ligand>
</feature>
<dbReference type="Gene3D" id="3.40.50.300">
    <property type="entry name" value="P-loop containing nucleotide triphosphate hydrolases"/>
    <property type="match status" value="1"/>
</dbReference>
<evidence type="ECO:0000256" key="4">
    <source>
        <dbReference type="ARBA" id="ARBA00022840"/>
    </source>
</evidence>
<evidence type="ECO:0000313" key="9">
    <source>
        <dbReference type="Proteomes" id="UP000826709"/>
    </source>
</evidence>
<keyword evidence="4 5" id="KW-0067">ATP-binding</keyword>
<organism evidence="8 9">
    <name type="scientific">Methanofollis formosanus</name>
    <dbReference type="NCBI Taxonomy" id="299308"/>
    <lineage>
        <taxon>Archaea</taxon>
        <taxon>Methanobacteriati</taxon>
        <taxon>Methanobacteriota</taxon>
        <taxon>Stenosarchaea group</taxon>
        <taxon>Methanomicrobia</taxon>
        <taxon>Methanomicrobiales</taxon>
        <taxon>Methanomicrobiaceae</taxon>
        <taxon>Methanofollis</taxon>
    </lineage>
</organism>
<dbReference type="InterPro" id="IPR036390">
    <property type="entry name" value="WH_DNA-bd_sf"/>
</dbReference>
<dbReference type="InterPro" id="IPR049945">
    <property type="entry name" value="AAA_22"/>
</dbReference>
<dbReference type="PANTHER" id="PTHR10763">
    <property type="entry name" value="CELL DIVISION CONTROL PROTEIN 6-RELATED"/>
    <property type="match status" value="1"/>
</dbReference>
<evidence type="ECO:0000256" key="1">
    <source>
        <dbReference type="ARBA" id="ARBA00006184"/>
    </source>
</evidence>
<feature type="binding site" evidence="5">
    <location>
        <position position="218"/>
    </location>
    <ligand>
        <name>ATP</name>
        <dbReference type="ChEBI" id="CHEBI:30616"/>
    </ligand>
</feature>
<evidence type="ECO:0000259" key="6">
    <source>
        <dbReference type="SMART" id="SM00382"/>
    </source>
</evidence>
<dbReference type="AlphaFoldDB" id="A0A8G0ZZV0"/>
<dbReference type="PANTHER" id="PTHR10763:SF26">
    <property type="entry name" value="CELL DIVISION CONTROL PROTEIN 6 HOMOLOG"/>
    <property type="match status" value="1"/>
</dbReference>
<dbReference type="KEGG" id="mfk:E2N92_03960"/>
<dbReference type="InterPro" id="IPR036388">
    <property type="entry name" value="WH-like_DNA-bd_sf"/>
</dbReference>
<dbReference type="GO" id="GO:0016887">
    <property type="term" value="F:ATP hydrolysis activity"/>
    <property type="evidence" value="ECO:0007669"/>
    <property type="project" value="InterPro"/>
</dbReference>
<dbReference type="Pfam" id="PF22703">
    <property type="entry name" value="Cdc6_lid"/>
    <property type="match status" value="1"/>
</dbReference>
<name>A0A8G0ZZV0_9EURY</name>
<feature type="domain" description="Cdc6 C-terminal" evidence="7">
    <location>
        <begin position="299"/>
        <end position="374"/>
    </location>
</feature>
<evidence type="ECO:0000256" key="5">
    <source>
        <dbReference type="HAMAP-Rule" id="MF_01407"/>
    </source>
</evidence>
<dbReference type="SMART" id="SM01074">
    <property type="entry name" value="Cdc6_C"/>
    <property type="match status" value="1"/>
</dbReference>
<keyword evidence="3 5" id="KW-0547">Nucleotide-binding</keyword>
<dbReference type="InterPro" id="IPR027417">
    <property type="entry name" value="P-loop_NTPase"/>
</dbReference>
<dbReference type="SUPFAM" id="SSF46785">
    <property type="entry name" value="Winged helix' DNA-binding domain"/>
    <property type="match status" value="1"/>
</dbReference>
<evidence type="ECO:0000256" key="2">
    <source>
        <dbReference type="ARBA" id="ARBA00022705"/>
    </source>
</evidence>
<dbReference type="GO" id="GO:0005524">
    <property type="term" value="F:ATP binding"/>
    <property type="evidence" value="ECO:0007669"/>
    <property type="project" value="UniProtKB-UniRule"/>
</dbReference>
<feature type="domain" description="AAA+ ATPase" evidence="6">
    <location>
        <begin position="50"/>
        <end position="254"/>
    </location>
</feature>
<dbReference type="Proteomes" id="UP000826709">
    <property type="component" value="Chromosome"/>
</dbReference>
<protein>
    <recommendedName>
        <fullName evidence="5">ORC1-type DNA replication protein</fullName>
    </recommendedName>
</protein>
<reference evidence="8" key="2">
    <citation type="submission" date="2019-03" db="EMBL/GenBank/DDBJ databases">
        <authorList>
            <person name="Chen S.-C."/>
            <person name="Wu S.-Y."/>
            <person name="Lai M.-C."/>
        </authorList>
    </citation>
    <scope>NUCLEOTIDE SEQUENCE</scope>
    <source>
        <strain evidence="8">ML15</strain>
    </source>
</reference>
<comment type="function">
    <text evidence="5">Involved in regulation of DNA replication.</text>
</comment>
<dbReference type="OrthoDB" id="53276at2157"/>
<dbReference type="Gene3D" id="1.10.10.10">
    <property type="entry name" value="Winged helix-like DNA-binding domain superfamily/Winged helix DNA-binding domain"/>
    <property type="match status" value="1"/>
</dbReference>